<keyword evidence="1" id="KW-1133">Transmembrane helix</keyword>
<dbReference type="Proteomes" id="UP001221142">
    <property type="component" value="Unassembled WGS sequence"/>
</dbReference>
<name>A0AAD7FMZ3_9AGAR</name>
<protein>
    <submittedName>
        <fullName evidence="2">Uncharacterized protein</fullName>
    </submittedName>
</protein>
<dbReference type="Pfam" id="PF16015">
    <property type="entry name" value="Promethin"/>
    <property type="match status" value="1"/>
</dbReference>
<keyword evidence="1" id="KW-0472">Membrane</keyword>
<accession>A0AAD7FMZ3</accession>
<proteinExistence type="predicted"/>
<gene>
    <name evidence="2" type="ORF">FB45DRAFT_918247</name>
</gene>
<keyword evidence="1" id="KW-0812">Transmembrane</keyword>
<dbReference type="EMBL" id="JARKIF010000010">
    <property type="protein sequence ID" value="KAJ7628418.1"/>
    <property type="molecule type" value="Genomic_DNA"/>
</dbReference>
<evidence type="ECO:0000313" key="3">
    <source>
        <dbReference type="Proteomes" id="UP001221142"/>
    </source>
</evidence>
<evidence type="ECO:0000256" key="1">
    <source>
        <dbReference type="SAM" id="Phobius"/>
    </source>
</evidence>
<keyword evidence="3" id="KW-1185">Reference proteome</keyword>
<sequence length="193" mass="21510">MDPTNVKEQLSSHFDKSARVVREYADRFETVYARPALKTTSTFVEGYPILATFLMIFCALAILPALTFVVVSLLTVLAFFFLAFCCACIVSLTAVLFFLSVLVSILIAIALFSAIWTFFVVLSYLTYRFVYLVRSNGREGVSNWAAEVKGRFAPVKTRSREGSDGSVVVVDVKKAETEPPSTEWPVDVKQEGY</sequence>
<reference evidence="2" key="1">
    <citation type="submission" date="2023-03" db="EMBL/GenBank/DDBJ databases">
        <title>Massive genome expansion in bonnet fungi (Mycena s.s.) driven by repeated elements and novel gene families across ecological guilds.</title>
        <authorList>
            <consortium name="Lawrence Berkeley National Laboratory"/>
            <person name="Harder C.B."/>
            <person name="Miyauchi S."/>
            <person name="Viragh M."/>
            <person name="Kuo A."/>
            <person name="Thoen E."/>
            <person name="Andreopoulos B."/>
            <person name="Lu D."/>
            <person name="Skrede I."/>
            <person name="Drula E."/>
            <person name="Henrissat B."/>
            <person name="Morin E."/>
            <person name="Kohler A."/>
            <person name="Barry K."/>
            <person name="LaButti K."/>
            <person name="Morin E."/>
            <person name="Salamov A."/>
            <person name="Lipzen A."/>
            <person name="Mereny Z."/>
            <person name="Hegedus B."/>
            <person name="Baldrian P."/>
            <person name="Stursova M."/>
            <person name="Weitz H."/>
            <person name="Taylor A."/>
            <person name="Grigoriev I.V."/>
            <person name="Nagy L.G."/>
            <person name="Martin F."/>
            <person name="Kauserud H."/>
        </authorList>
    </citation>
    <scope>NUCLEOTIDE SEQUENCE</scope>
    <source>
        <strain evidence="2">9284</strain>
    </source>
</reference>
<feature type="transmembrane region" description="Helical" evidence="1">
    <location>
        <begin position="47"/>
        <end position="71"/>
    </location>
</feature>
<feature type="transmembrane region" description="Helical" evidence="1">
    <location>
        <begin position="105"/>
        <end position="127"/>
    </location>
</feature>
<dbReference type="AlphaFoldDB" id="A0AAD7FMZ3"/>
<comment type="caution">
    <text evidence="2">The sequence shown here is derived from an EMBL/GenBank/DDBJ whole genome shotgun (WGS) entry which is preliminary data.</text>
</comment>
<evidence type="ECO:0000313" key="2">
    <source>
        <dbReference type="EMBL" id="KAJ7628418.1"/>
    </source>
</evidence>
<organism evidence="2 3">
    <name type="scientific">Roridomyces roridus</name>
    <dbReference type="NCBI Taxonomy" id="1738132"/>
    <lineage>
        <taxon>Eukaryota</taxon>
        <taxon>Fungi</taxon>
        <taxon>Dikarya</taxon>
        <taxon>Basidiomycota</taxon>
        <taxon>Agaricomycotina</taxon>
        <taxon>Agaricomycetes</taxon>
        <taxon>Agaricomycetidae</taxon>
        <taxon>Agaricales</taxon>
        <taxon>Marasmiineae</taxon>
        <taxon>Mycenaceae</taxon>
        <taxon>Roridomyces</taxon>
    </lineage>
</organism>
<feature type="transmembrane region" description="Helical" evidence="1">
    <location>
        <begin position="78"/>
        <end position="99"/>
    </location>
</feature>